<feature type="chain" id="PRO_5022800940" evidence="1">
    <location>
        <begin position="23"/>
        <end position="601"/>
    </location>
</feature>
<protein>
    <submittedName>
        <fullName evidence="2">Tetratricopeptide repeat protein</fullName>
    </submittedName>
</protein>
<evidence type="ECO:0000256" key="1">
    <source>
        <dbReference type="SAM" id="SignalP"/>
    </source>
</evidence>
<dbReference type="PANTHER" id="PTHR12558">
    <property type="entry name" value="CELL DIVISION CYCLE 16,23,27"/>
    <property type="match status" value="1"/>
</dbReference>
<evidence type="ECO:0000313" key="3">
    <source>
        <dbReference type="Proteomes" id="UP000323567"/>
    </source>
</evidence>
<dbReference type="PANTHER" id="PTHR12558:SF13">
    <property type="entry name" value="CELL DIVISION CYCLE PROTEIN 27 HOMOLOG"/>
    <property type="match status" value="1"/>
</dbReference>
<dbReference type="Gene3D" id="1.25.40.10">
    <property type="entry name" value="Tetratricopeptide repeat domain"/>
    <property type="match status" value="4"/>
</dbReference>
<proteinExistence type="predicted"/>
<dbReference type="InterPro" id="IPR011990">
    <property type="entry name" value="TPR-like_helical_dom_sf"/>
</dbReference>
<dbReference type="InterPro" id="IPR019734">
    <property type="entry name" value="TPR_rpt"/>
</dbReference>
<sequence>MKRLTATTVLCLLLFSAAFVTGKGPSAAPEYPDSLRSVWLYTEGVKQNAIAGDSVRARELFLEAIRNDSTYAPAYYELAANGMYATPDEAVELARKAFRLDTTNKWYHQFYGQALIYAGRYDEALKVYRRLQTENPKDPDNYRILAALYEQKQSPVMALVTLDSAELRFGRIPVLSAMKRRLLVATNQIDKAVVEARAMVEAAPYEAQRHVVLGDLYAIAKKDSLARAEYDRALQIDSTNVQTLMALADFHAGRQDYRALLAVTRQLFQSDELPLETKIKRFGQFTSDTRFYREYYFQLNDLASTLAIRYPDDKRVVELYAGHLIASGELEQALALYKSHLADQPPAEEYFRAVIDIESYLQHPDSVDKYVTRALELFPAKVDFHLSKGHVMSNSKQYVKAIGAYKGALRHADTDSLRSVIWGMIGDAWHQKAEAGEPNLEERLPLQMGLLGKKGIARKAMKECYKAYERSLRYWPDNTMVLNNYAYFLSLEERDLERALTMSSRVVALTDNNPTYLDTHGWVLFKLGRTDEARKILQKAVALDGQKSPELMVHYGDILHLLGEQFMAEIYWRRALEKGYDARQIEQRLKQPAVKKPEPKE</sequence>
<dbReference type="AlphaFoldDB" id="A0A5B3GG42"/>
<evidence type="ECO:0000313" key="2">
    <source>
        <dbReference type="EMBL" id="KAA2372162.1"/>
    </source>
</evidence>
<feature type="signal peptide" evidence="1">
    <location>
        <begin position="1"/>
        <end position="22"/>
    </location>
</feature>
<comment type="caution">
    <text evidence="2">The sequence shown here is derived from an EMBL/GenBank/DDBJ whole genome shotgun (WGS) entry which is preliminary data.</text>
</comment>
<dbReference type="SUPFAM" id="SSF48452">
    <property type="entry name" value="TPR-like"/>
    <property type="match status" value="3"/>
</dbReference>
<reference evidence="2 3" key="1">
    <citation type="journal article" date="2019" name="Nat. Med.">
        <title>A library of human gut bacterial isolates paired with longitudinal multiomics data enables mechanistic microbiome research.</title>
        <authorList>
            <person name="Poyet M."/>
            <person name="Groussin M."/>
            <person name="Gibbons S.M."/>
            <person name="Avila-Pacheco J."/>
            <person name="Jiang X."/>
            <person name="Kearney S.M."/>
            <person name="Perrotta A.R."/>
            <person name="Berdy B."/>
            <person name="Zhao S."/>
            <person name="Lieberman T.D."/>
            <person name="Swanson P.K."/>
            <person name="Smith M."/>
            <person name="Roesemann S."/>
            <person name="Alexander J.E."/>
            <person name="Rich S.A."/>
            <person name="Livny J."/>
            <person name="Vlamakis H."/>
            <person name="Clish C."/>
            <person name="Bullock K."/>
            <person name="Deik A."/>
            <person name="Scott J."/>
            <person name="Pierce K.A."/>
            <person name="Xavier R.J."/>
            <person name="Alm E.J."/>
        </authorList>
    </citation>
    <scope>NUCLEOTIDE SEQUENCE [LARGE SCALE GENOMIC DNA]</scope>
    <source>
        <strain evidence="2 3">BIOML-A2</strain>
    </source>
</reference>
<dbReference type="Proteomes" id="UP000323567">
    <property type="component" value="Unassembled WGS sequence"/>
</dbReference>
<keyword evidence="1" id="KW-0732">Signal</keyword>
<organism evidence="2 3">
    <name type="scientific">Alistipes shahii</name>
    <dbReference type="NCBI Taxonomy" id="328814"/>
    <lineage>
        <taxon>Bacteria</taxon>
        <taxon>Pseudomonadati</taxon>
        <taxon>Bacteroidota</taxon>
        <taxon>Bacteroidia</taxon>
        <taxon>Bacteroidales</taxon>
        <taxon>Rikenellaceae</taxon>
        <taxon>Alistipes</taxon>
    </lineage>
</organism>
<dbReference type="RefSeq" id="WP_149886878.1">
    <property type="nucleotide sequence ID" value="NZ_DAWERE010000001.1"/>
</dbReference>
<accession>A0A5B3GG42</accession>
<dbReference type="SMART" id="SM00028">
    <property type="entry name" value="TPR"/>
    <property type="match status" value="5"/>
</dbReference>
<name>A0A5B3GG42_9BACT</name>
<dbReference type="Pfam" id="PF14559">
    <property type="entry name" value="TPR_19"/>
    <property type="match status" value="1"/>
</dbReference>
<gene>
    <name evidence="2" type="ORF">F2Y13_01480</name>
</gene>
<dbReference type="Pfam" id="PF13181">
    <property type="entry name" value="TPR_8"/>
    <property type="match status" value="1"/>
</dbReference>
<dbReference type="EMBL" id="VVXK01000001">
    <property type="protein sequence ID" value="KAA2372162.1"/>
    <property type="molecule type" value="Genomic_DNA"/>
</dbReference>